<accession>A0A240TY50</accession>
<dbReference type="Gene3D" id="3.30.70.270">
    <property type="match status" value="1"/>
</dbReference>
<gene>
    <name evidence="5" type="ORF">CBP34_01025</name>
</gene>
<name>A0A240TY50_9BURK</name>
<evidence type="ECO:0000256" key="2">
    <source>
        <dbReference type="ARBA" id="ARBA00034247"/>
    </source>
</evidence>
<dbReference type="GO" id="GO:0005886">
    <property type="term" value="C:plasma membrane"/>
    <property type="evidence" value="ECO:0007669"/>
    <property type="project" value="TreeGrafter"/>
</dbReference>
<keyword evidence="6" id="KW-1185">Reference proteome</keyword>
<dbReference type="GO" id="GO:1902201">
    <property type="term" value="P:negative regulation of bacterial-type flagellum-dependent cell motility"/>
    <property type="evidence" value="ECO:0007669"/>
    <property type="project" value="TreeGrafter"/>
</dbReference>
<evidence type="ECO:0000256" key="1">
    <source>
        <dbReference type="ARBA" id="ARBA00012528"/>
    </source>
</evidence>
<dbReference type="InterPro" id="IPR000160">
    <property type="entry name" value="GGDEF_dom"/>
</dbReference>
<comment type="catalytic activity">
    <reaction evidence="2">
        <text>2 GTP = 3',3'-c-di-GMP + 2 diphosphate</text>
        <dbReference type="Rhea" id="RHEA:24898"/>
        <dbReference type="ChEBI" id="CHEBI:33019"/>
        <dbReference type="ChEBI" id="CHEBI:37565"/>
        <dbReference type="ChEBI" id="CHEBI:58805"/>
        <dbReference type="EC" id="2.7.7.65"/>
    </reaction>
</comment>
<dbReference type="FunFam" id="3.30.70.270:FF:000001">
    <property type="entry name" value="Diguanylate cyclase domain protein"/>
    <property type="match status" value="1"/>
</dbReference>
<dbReference type="SUPFAM" id="SSF55073">
    <property type="entry name" value="Nucleotide cyclase"/>
    <property type="match status" value="1"/>
</dbReference>
<dbReference type="InterPro" id="IPR043128">
    <property type="entry name" value="Rev_trsase/Diguanyl_cyclase"/>
</dbReference>
<dbReference type="KEGG" id="acin:CBP34_01025"/>
<dbReference type="SMART" id="SM00267">
    <property type="entry name" value="GGDEF"/>
    <property type="match status" value="1"/>
</dbReference>
<feature type="transmembrane region" description="Helical" evidence="3">
    <location>
        <begin position="158"/>
        <end position="178"/>
    </location>
</feature>
<dbReference type="Proteomes" id="UP000194432">
    <property type="component" value="Chromosome 1"/>
</dbReference>
<dbReference type="InterPro" id="IPR050469">
    <property type="entry name" value="Diguanylate_Cyclase"/>
</dbReference>
<evidence type="ECO:0000313" key="6">
    <source>
        <dbReference type="Proteomes" id="UP000194432"/>
    </source>
</evidence>
<feature type="transmembrane region" description="Helical" evidence="3">
    <location>
        <begin position="77"/>
        <end position="98"/>
    </location>
</feature>
<evidence type="ECO:0000313" key="5">
    <source>
        <dbReference type="EMBL" id="ART50522.1"/>
    </source>
</evidence>
<proteinExistence type="predicted"/>
<dbReference type="PROSITE" id="PS50887">
    <property type="entry name" value="GGDEF"/>
    <property type="match status" value="1"/>
</dbReference>
<dbReference type="Pfam" id="PF00990">
    <property type="entry name" value="GGDEF"/>
    <property type="match status" value="1"/>
</dbReference>
<dbReference type="CDD" id="cd01949">
    <property type="entry name" value="GGDEF"/>
    <property type="match status" value="1"/>
</dbReference>
<feature type="domain" description="GGDEF" evidence="4">
    <location>
        <begin position="223"/>
        <end position="353"/>
    </location>
</feature>
<dbReference type="EMBL" id="CP021361">
    <property type="protein sequence ID" value="ART50522.1"/>
    <property type="molecule type" value="Genomic_DNA"/>
</dbReference>
<dbReference type="RefSeq" id="WP_094097045.1">
    <property type="nucleotide sequence ID" value="NZ_CP021361.1"/>
</dbReference>
<dbReference type="GO" id="GO:0043709">
    <property type="term" value="P:cell adhesion involved in single-species biofilm formation"/>
    <property type="evidence" value="ECO:0007669"/>
    <property type="project" value="TreeGrafter"/>
</dbReference>
<sequence length="353" mass="37915">MTASTLVLPLAASRGSSIAGKAYWGMVGRIALTAATIDAAYIVLFLLLGSVPLAAINVISIAMYLSAYALIRRRRNMLGVTLIWVEVVAHSALGSLMIGWESGFHYYLLLFIPAIVIANTKGYAMPMVLGLLVYYLGLKSLCEYLGPLAPLPPRRVEIVNAIHVCLIFGMFAALAGLYRRTILVAEARLLKQATLDPLTGLSNRGHFQTLVSNELARCQRSGAPVAVMLCDVDHFKQVNDRCGHAVGDLALVHVAKILSANLRECDVLARWGGEEFLALLPDSSLQAAHAAAERIRAAIEAHPLAIDGTPIAITLSFGVAQLHGSHDLQDATARADKALYDSKRAGRNRVSLG</sequence>
<dbReference type="EC" id="2.7.7.65" evidence="1"/>
<organism evidence="5 6">
    <name type="scientific">Acidovorax carolinensis</name>
    <dbReference type="NCBI Taxonomy" id="553814"/>
    <lineage>
        <taxon>Bacteria</taxon>
        <taxon>Pseudomonadati</taxon>
        <taxon>Pseudomonadota</taxon>
        <taxon>Betaproteobacteria</taxon>
        <taxon>Burkholderiales</taxon>
        <taxon>Comamonadaceae</taxon>
        <taxon>Acidovorax</taxon>
    </lineage>
</organism>
<dbReference type="NCBIfam" id="TIGR00254">
    <property type="entry name" value="GGDEF"/>
    <property type="match status" value="1"/>
</dbReference>
<dbReference type="GO" id="GO:0052621">
    <property type="term" value="F:diguanylate cyclase activity"/>
    <property type="evidence" value="ECO:0007669"/>
    <property type="project" value="UniProtKB-EC"/>
</dbReference>
<reference evidence="5 6" key="1">
    <citation type="submission" date="2017-05" db="EMBL/GenBank/DDBJ databases">
        <title>Polyphasic characterization of four soil-derived phenanthrene-degrading Acidovorax strains and proposal of Acidovorax phenanthrenivorans sp. nov.</title>
        <authorList>
            <person name="Singleton D.R."/>
            <person name="Lee J."/>
            <person name="Dickey A.N."/>
            <person name="Stroud A."/>
            <person name="Scholl E.H."/>
            <person name="Wright F.A."/>
            <person name="Aitken M.D."/>
        </authorList>
    </citation>
    <scope>NUCLEOTIDE SEQUENCE [LARGE SCALE GENOMIC DNA]</scope>
    <source>
        <strain evidence="5">NA3</strain>
    </source>
</reference>
<feature type="transmembrane region" description="Helical" evidence="3">
    <location>
        <begin position="39"/>
        <end position="65"/>
    </location>
</feature>
<dbReference type="PANTHER" id="PTHR45138">
    <property type="entry name" value="REGULATORY COMPONENTS OF SENSORY TRANSDUCTION SYSTEM"/>
    <property type="match status" value="1"/>
</dbReference>
<keyword evidence="3" id="KW-0472">Membrane</keyword>
<keyword evidence="3" id="KW-0812">Transmembrane</keyword>
<evidence type="ECO:0000259" key="4">
    <source>
        <dbReference type="PROSITE" id="PS50887"/>
    </source>
</evidence>
<protein>
    <recommendedName>
        <fullName evidence="1">diguanylate cyclase</fullName>
        <ecNumber evidence="1">2.7.7.65</ecNumber>
    </recommendedName>
</protein>
<dbReference type="InterPro" id="IPR029787">
    <property type="entry name" value="Nucleotide_cyclase"/>
</dbReference>
<evidence type="ECO:0000256" key="3">
    <source>
        <dbReference type="SAM" id="Phobius"/>
    </source>
</evidence>
<dbReference type="PANTHER" id="PTHR45138:SF9">
    <property type="entry name" value="DIGUANYLATE CYCLASE DGCM-RELATED"/>
    <property type="match status" value="1"/>
</dbReference>
<keyword evidence="3" id="KW-1133">Transmembrane helix</keyword>
<dbReference type="AlphaFoldDB" id="A0A240TY50"/>